<dbReference type="EMBL" id="CAAALY010012462">
    <property type="protein sequence ID" value="VEL11659.1"/>
    <property type="molecule type" value="Genomic_DNA"/>
</dbReference>
<name>A0A448WH76_9PLAT</name>
<dbReference type="Proteomes" id="UP000784294">
    <property type="component" value="Unassembled WGS sequence"/>
</dbReference>
<evidence type="ECO:0000313" key="1">
    <source>
        <dbReference type="EMBL" id="VEL11659.1"/>
    </source>
</evidence>
<accession>A0A448WH76</accession>
<gene>
    <name evidence="1" type="ORF">PXEA_LOCUS5099</name>
</gene>
<reference evidence="1" key="1">
    <citation type="submission" date="2018-11" db="EMBL/GenBank/DDBJ databases">
        <authorList>
            <consortium name="Pathogen Informatics"/>
        </authorList>
    </citation>
    <scope>NUCLEOTIDE SEQUENCE</scope>
</reference>
<comment type="caution">
    <text evidence="1">The sequence shown here is derived from an EMBL/GenBank/DDBJ whole genome shotgun (WGS) entry which is preliminary data.</text>
</comment>
<proteinExistence type="predicted"/>
<dbReference type="OrthoDB" id="6251484at2759"/>
<evidence type="ECO:0000313" key="2">
    <source>
        <dbReference type="Proteomes" id="UP000784294"/>
    </source>
</evidence>
<sequence length="110" mass="12338">MIKIEPLEKEGDIIKEMCDLIEAFKVPTPPEDLAVFQTLYPSIDRAKNAIDKAIAEHDGNIDKFCAVLDKDIAELLRDVHEAKQAIHVSNSVAFTGLRRMDALFPTFPMV</sequence>
<keyword evidence="2" id="KW-1185">Reference proteome</keyword>
<protein>
    <submittedName>
        <fullName evidence="1">Uncharacterized protein</fullName>
    </submittedName>
</protein>
<organism evidence="1 2">
    <name type="scientific">Protopolystoma xenopodis</name>
    <dbReference type="NCBI Taxonomy" id="117903"/>
    <lineage>
        <taxon>Eukaryota</taxon>
        <taxon>Metazoa</taxon>
        <taxon>Spiralia</taxon>
        <taxon>Lophotrochozoa</taxon>
        <taxon>Platyhelminthes</taxon>
        <taxon>Monogenea</taxon>
        <taxon>Polyopisthocotylea</taxon>
        <taxon>Polystomatidea</taxon>
        <taxon>Polystomatidae</taxon>
        <taxon>Protopolystoma</taxon>
    </lineage>
</organism>
<dbReference type="AlphaFoldDB" id="A0A448WH76"/>